<protein>
    <submittedName>
        <fullName evidence="1">Type II toxin-antitoxin system RelE/ParE family toxin</fullName>
    </submittedName>
</protein>
<reference evidence="1 2" key="1">
    <citation type="submission" date="2019-10" db="EMBL/GenBank/DDBJ databases">
        <title>Draft whole-genome sequence of the purple nonsulfur photosynthetic bacterium Roseospira navarrensis DSM 15114.</title>
        <authorList>
            <person name="Kyndt J.A."/>
            <person name="Meyer T.E."/>
        </authorList>
    </citation>
    <scope>NUCLEOTIDE SEQUENCE [LARGE SCALE GENOMIC DNA]</scope>
    <source>
        <strain evidence="1 2">DSM 15114</strain>
    </source>
</reference>
<accession>A0A7X2D3Y4</accession>
<comment type="caution">
    <text evidence="1">The sequence shown here is derived from an EMBL/GenBank/DDBJ whole genome shotgun (WGS) entry which is preliminary data.</text>
</comment>
<dbReference type="NCBIfam" id="TIGR02683">
    <property type="entry name" value="upstrm_HI1419"/>
    <property type="match status" value="1"/>
</dbReference>
<dbReference type="AlphaFoldDB" id="A0A7X2D3Y4"/>
<dbReference type="OrthoDB" id="5296237at2"/>
<dbReference type="Proteomes" id="UP000434582">
    <property type="component" value="Unassembled WGS sequence"/>
</dbReference>
<dbReference type="PANTHER" id="PTHR41791">
    <property type="entry name" value="SSL7039 PROTEIN"/>
    <property type="match status" value="1"/>
</dbReference>
<evidence type="ECO:0000313" key="2">
    <source>
        <dbReference type="Proteomes" id="UP000434582"/>
    </source>
</evidence>
<dbReference type="InterPro" id="IPR014056">
    <property type="entry name" value="TypeIITA-like_toxin_pred"/>
</dbReference>
<dbReference type="PANTHER" id="PTHR41791:SF1">
    <property type="entry name" value="SSL7039 PROTEIN"/>
    <property type="match status" value="1"/>
</dbReference>
<gene>
    <name evidence="1" type="ORF">GHC57_03725</name>
</gene>
<name>A0A7X2D3Y4_9PROT</name>
<dbReference type="InterPro" id="IPR009241">
    <property type="entry name" value="HigB-like"/>
</dbReference>
<dbReference type="EMBL" id="WIVE01000006">
    <property type="protein sequence ID" value="MQX35620.1"/>
    <property type="molecule type" value="Genomic_DNA"/>
</dbReference>
<evidence type="ECO:0000313" key="1">
    <source>
        <dbReference type="EMBL" id="MQX35620.1"/>
    </source>
</evidence>
<organism evidence="1 2">
    <name type="scientific">Roseospira navarrensis</name>
    <dbReference type="NCBI Taxonomy" id="140058"/>
    <lineage>
        <taxon>Bacteria</taxon>
        <taxon>Pseudomonadati</taxon>
        <taxon>Pseudomonadota</taxon>
        <taxon>Alphaproteobacteria</taxon>
        <taxon>Rhodospirillales</taxon>
        <taxon>Rhodospirillaceae</taxon>
        <taxon>Roseospira</taxon>
    </lineage>
</organism>
<proteinExistence type="predicted"/>
<sequence length="154" mass="17904">MQFNQSQSLVGIWRRSRFKVRVRGFLFEWVWGEDSVIAPQGGCSYAIRHYLTPGDGRDLFANWLAKLRDRTSKLAILRRVNRLEQGQFGDCKPCRDGVWELRVDVGPGYRVYYALAGETVVLLLCGGTKKTQDRDIARAVSCWRDWCRRDDDER</sequence>
<keyword evidence="2" id="KW-1185">Reference proteome</keyword>
<dbReference type="Pfam" id="PF05973">
    <property type="entry name" value="Gp49"/>
    <property type="match status" value="1"/>
</dbReference>